<accession>A0A8H7C0W1</accession>
<feature type="transmembrane region" description="Helical" evidence="1">
    <location>
        <begin position="401"/>
        <end position="423"/>
    </location>
</feature>
<evidence type="ECO:0000256" key="1">
    <source>
        <dbReference type="SAM" id="Phobius"/>
    </source>
</evidence>
<sequence length="568" mass="63101">MEFKHVVQGGLRQLSLWIVDGWYSDVHVEGASNVPKTGPLILAATHHNEIVDVAVLSARIPHERPIGYWAKSSMFKHPFTKFWMENSGALSVTRNPNYVETSNASTSDTSSNGDLFKDTVKALSQGQVIGIFPEGTSYTLPAIAQVLPGAARAAIEYARSVRREKLEGMKSDRERQIYLNGVGRHGEVTGLRIVPVGIVYEDKERYMSRVCVGFGEPIDVDKYTQELFQEGISHADAAKCVVKKLNAELERRLLALTVNAPDWGTFYAAQMAMKILWGDEENVPLETWVKIMQSLVDMFSSDPKLDSVRKALVRYHALLYYTGIDHAILEEVLPLSPTSANLTYPLLWDTFAKIAVGFPVALAQFFAFLPAFFFHVPGYITALSAVRMLSGPGEAETKAEYGAAGGGIGIGLTVLVSLVWLWIKGLLGGEFGFRKMIGLGLLVYACVYVLVEWHLMFVRGNLRQMRRLMTFGKLILGRALPCNLSMQELQKYNIRPPPSVNVFIKNDQSSAVRATKRPPPITPHKLVQEMLLARLQAHISLGNYMRHSDSKETTFLLSQGGRVPFVVA</sequence>
<reference evidence="3 4" key="1">
    <citation type="journal article" name="Sci. Rep.">
        <title>Telomere-to-telomere assembled and centromere annotated genomes of the two main subspecies of the button mushroom Agaricus bisporus reveal especially polymorphic chromosome ends.</title>
        <authorList>
            <person name="Sonnenberg A.S.M."/>
            <person name="Sedaghat-Telgerd N."/>
            <person name="Lavrijssen B."/>
            <person name="Ohm R.A."/>
            <person name="Hendrickx P.M."/>
            <person name="Scholtmeijer K."/>
            <person name="Baars J.J.P."/>
            <person name="van Peer A."/>
        </authorList>
    </citation>
    <scope>NUCLEOTIDE SEQUENCE [LARGE SCALE GENOMIC DNA]</scope>
    <source>
        <strain evidence="3 4">H119_p4</strain>
    </source>
</reference>
<dbReference type="SMART" id="SM00563">
    <property type="entry name" value="PlsC"/>
    <property type="match status" value="1"/>
</dbReference>
<gene>
    <name evidence="3" type="ORF">Agabi119p4_10844</name>
</gene>
<dbReference type="PANTHER" id="PTHR31605">
    <property type="entry name" value="GLYCEROL-3-PHOSPHATE O-ACYLTRANSFERASE 1"/>
    <property type="match status" value="1"/>
</dbReference>
<dbReference type="GO" id="GO:0008654">
    <property type="term" value="P:phospholipid biosynthetic process"/>
    <property type="evidence" value="ECO:0007669"/>
    <property type="project" value="TreeGrafter"/>
</dbReference>
<name>A0A8H7C0W1_AGABI</name>
<keyword evidence="1" id="KW-1133">Transmembrane helix</keyword>
<comment type="caution">
    <text evidence="3">The sequence shown here is derived from an EMBL/GenBank/DDBJ whole genome shotgun (WGS) entry which is preliminary data.</text>
</comment>
<feature type="domain" description="Phospholipid/glycerol acyltransferase" evidence="2">
    <location>
        <begin position="40"/>
        <end position="201"/>
    </location>
</feature>
<protein>
    <recommendedName>
        <fullName evidence="2">Phospholipid/glycerol acyltransferase domain-containing protein</fullName>
    </recommendedName>
</protein>
<dbReference type="GO" id="GO:0004366">
    <property type="term" value="F:glycerol-3-phosphate O-acyltransferase activity"/>
    <property type="evidence" value="ECO:0007669"/>
    <property type="project" value="TreeGrafter"/>
</dbReference>
<dbReference type="GO" id="GO:0016287">
    <property type="term" value="F:glycerone-phosphate O-acyltransferase activity"/>
    <property type="evidence" value="ECO:0007669"/>
    <property type="project" value="TreeGrafter"/>
</dbReference>
<dbReference type="SUPFAM" id="SSF69593">
    <property type="entry name" value="Glycerol-3-phosphate (1)-acyltransferase"/>
    <property type="match status" value="1"/>
</dbReference>
<dbReference type="CDD" id="cd07992">
    <property type="entry name" value="LPLAT_AAK14816-like"/>
    <property type="match status" value="1"/>
</dbReference>
<dbReference type="Proteomes" id="UP000629468">
    <property type="component" value="Unassembled WGS sequence"/>
</dbReference>
<feature type="transmembrane region" description="Helical" evidence="1">
    <location>
        <begin position="365"/>
        <end position="389"/>
    </location>
</feature>
<keyword evidence="1" id="KW-0812">Transmembrane</keyword>
<dbReference type="Pfam" id="PF01553">
    <property type="entry name" value="Acyltransferase"/>
    <property type="match status" value="1"/>
</dbReference>
<dbReference type="InterPro" id="IPR052744">
    <property type="entry name" value="GPAT/DAPAT"/>
</dbReference>
<dbReference type="AlphaFoldDB" id="A0A8H7C0W1"/>
<evidence type="ECO:0000259" key="2">
    <source>
        <dbReference type="SMART" id="SM00563"/>
    </source>
</evidence>
<dbReference type="EMBL" id="JABXXO010000015">
    <property type="protein sequence ID" value="KAF7760168.1"/>
    <property type="molecule type" value="Genomic_DNA"/>
</dbReference>
<feature type="transmembrane region" description="Helical" evidence="1">
    <location>
        <begin position="435"/>
        <end position="458"/>
    </location>
</feature>
<organism evidence="3 4">
    <name type="scientific">Agaricus bisporus var. burnettii</name>
    <dbReference type="NCBI Taxonomy" id="192524"/>
    <lineage>
        <taxon>Eukaryota</taxon>
        <taxon>Fungi</taxon>
        <taxon>Dikarya</taxon>
        <taxon>Basidiomycota</taxon>
        <taxon>Agaricomycotina</taxon>
        <taxon>Agaricomycetes</taxon>
        <taxon>Agaricomycetidae</taxon>
        <taxon>Agaricales</taxon>
        <taxon>Agaricineae</taxon>
        <taxon>Agaricaceae</taxon>
        <taxon>Agaricus</taxon>
    </lineage>
</organism>
<evidence type="ECO:0000313" key="3">
    <source>
        <dbReference type="EMBL" id="KAF7760168.1"/>
    </source>
</evidence>
<keyword evidence="1" id="KW-0472">Membrane</keyword>
<evidence type="ECO:0000313" key="4">
    <source>
        <dbReference type="Proteomes" id="UP000629468"/>
    </source>
</evidence>
<dbReference type="PANTHER" id="PTHR31605:SF0">
    <property type="entry name" value="GLYCEROL-3-PHOSPHATE O-ACYLTRANSFERASE 1"/>
    <property type="match status" value="1"/>
</dbReference>
<proteinExistence type="predicted"/>
<dbReference type="InterPro" id="IPR002123">
    <property type="entry name" value="Plipid/glycerol_acylTrfase"/>
</dbReference>